<sequence length="85" mass="9819">MTYDTGIIKVSVVSSNAFRRMNFRVQYYREILMPTEDIAPYEGMWNKNTLSLSVCKVCEKQAHLCKLAGDLLLPYSTILIYLSYV</sequence>
<dbReference type="EMBL" id="JARBDR010000917">
    <property type="protein sequence ID" value="KAJ8302973.1"/>
    <property type="molecule type" value="Genomic_DNA"/>
</dbReference>
<keyword evidence="2" id="KW-1185">Reference proteome</keyword>
<accession>A0ABQ9ECB4</accession>
<evidence type="ECO:0000313" key="1">
    <source>
        <dbReference type="EMBL" id="KAJ8302973.1"/>
    </source>
</evidence>
<evidence type="ECO:0000313" key="2">
    <source>
        <dbReference type="Proteomes" id="UP001217089"/>
    </source>
</evidence>
<organism evidence="1 2">
    <name type="scientific">Tegillarca granosa</name>
    <name type="common">Malaysian cockle</name>
    <name type="synonym">Anadara granosa</name>
    <dbReference type="NCBI Taxonomy" id="220873"/>
    <lineage>
        <taxon>Eukaryota</taxon>
        <taxon>Metazoa</taxon>
        <taxon>Spiralia</taxon>
        <taxon>Lophotrochozoa</taxon>
        <taxon>Mollusca</taxon>
        <taxon>Bivalvia</taxon>
        <taxon>Autobranchia</taxon>
        <taxon>Pteriomorphia</taxon>
        <taxon>Arcoida</taxon>
        <taxon>Arcoidea</taxon>
        <taxon>Arcidae</taxon>
        <taxon>Tegillarca</taxon>
    </lineage>
</organism>
<name>A0ABQ9ECB4_TEGGR</name>
<gene>
    <name evidence="1" type="ORF">KUTeg_019369</name>
</gene>
<comment type="caution">
    <text evidence="1">The sequence shown here is derived from an EMBL/GenBank/DDBJ whole genome shotgun (WGS) entry which is preliminary data.</text>
</comment>
<protein>
    <submittedName>
        <fullName evidence="1">Uncharacterized protein</fullName>
    </submittedName>
</protein>
<proteinExistence type="predicted"/>
<reference evidence="1 2" key="1">
    <citation type="submission" date="2022-12" db="EMBL/GenBank/DDBJ databases">
        <title>Chromosome-level genome of Tegillarca granosa.</title>
        <authorList>
            <person name="Kim J."/>
        </authorList>
    </citation>
    <scope>NUCLEOTIDE SEQUENCE [LARGE SCALE GENOMIC DNA]</scope>
    <source>
        <strain evidence="1">Teg-2019</strain>
        <tissue evidence="1">Adductor muscle</tissue>
    </source>
</reference>
<dbReference type="Proteomes" id="UP001217089">
    <property type="component" value="Unassembled WGS sequence"/>
</dbReference>